<evidence type="ECO:0000313" key="2">
    <source>
        <dbReference type="Proteomes" id="UP000770717"/>
    </source>
</evidence>
<proteinExistence type="predicted"/>
<name>A0A8J6K2A7_ELECQ</name>
<comment type="caution">
    <text evidence="1">The sequence shown here is derived from an EMBL/GenBank/DDBJ whole genome shotgun (WGS) entry which is preliminary data.</text>
</comment>
<accession>A0A8J6K2A7</accession>
<organism evidence="1 2">
    <name type="scientific">Eleutherodactylus coqui</name>
    <name type="common">Puerto Rican coqui</name>
    <dbReference type="NCBI Taxonomy" id="57060"/>
    <lineage>
        <taxon>Eukaryota</taxon>
        <taxon>Metazoa</taxon>
        <taxon>Chordata</taxon>
        <taxon>Craniata</taxon>
        <taxon>Vertebrata</taxon>
        <taxon>Euteleostomi</taxon>
        <taxon>Amphibia</taxon>
        <taxon>Batrachia</taxon>
        <taxon>Anura</taxon>
        <taxon>Neobatrachia</taxon>
        <taxon>Hyloidea</taxon>
        <taxon>Eleutherodactylidae</taxon>
        <taxon>Eleutherodactylinae</taxon>
        <taxon>Eleutherodactylus</taxon>
        <taxon>Eleutherodactylus</taxon>
    </lineage>
</organism>
<sequence>MFVLYLHTSLLICGKNIPVPSIITFYAGVPIKLISLGVNTLKCLHGSQPSGSFEDLRANAYITRFFSNAITGTVHCLLYYIAVHVRYRYWGFLVTSAMHRAEYVMGPIITPCSNSLLLSDTCIVH</sequence>
<dbReference type="Proteomes" id="UP000770717">
    <property type="component" value="Unassembled WGS sequence"/>
</dbReference>
<protein>
    <submittedName>
        <fullName evidence="1">Uncharacterized protein</fullName>
    </submittedName>
</protein>
<gene>
    <name evidence="1" type="ORF">GDO78_002999</name>
</gene>
<dbReference type="EMBL" id="WNTK01000011">
    <property type="protein sequence ID" value="KAG9476210.1"/>
    <property type="molecule type" value="Genomic_DNA"/>
</dbReference>
<reference evidence="1" key="1">
    <citation type="thesis" date="2020" institute="ProQuest LLC" country="789 East Eisenhower Parkway, Ann Arbor, MI, USA">
        <title>Comparative Genomics and Chromosome Evolution.</title>
        <authorList>
            <person name="Mudd A.B."/>
        </authorList>
    </citation>
    <scope>NUCLEOTIDE SEQUENCE</scope>
    <source>
        <strain evidence="1">HN-11 Male</strain>
        <tissue evidence="1">Kidney and liver</tissue>
    </source>
</reference>
<keyword evidence="2" id="KW-1185">Reference proteome</keyword>
<dbReference type="AlphaFoldDB" id="A0A8J6K2A7"/>
<evidence type="ECO:0000313" key="1">
    <source>
        <dbReference type="EMBL" id="KAG9476210.1"/>
    </source>
</evidence>